<gene>
    <name evidence="13" type="ORF">ATC03_12800</name>
</gene>
<keyword evidence="5 8" id="KW-0067">ATP-binding</keyword>
<dbReference type="FunFam" id="3.40.50.20:FF:000010">
    <property type="entry name" value="Propionyl-CoA carboxylase subunit alpha"/>
    <property type="match status" value="1"/>
</dbReference>
<dbReference type="KEGG" id="agy:ATC03_12800"/>
<dbReference type="PROSITE" id="PS50979">
    <property type="entry name" value="BC"/>
    <property type="match status" value="1"/>
</dbReference>
<dbReference type="FunFam" id="3.30.470.20:FF:000028">
    <property type="entry name" value="Methylcrotonoyl-CoA carboxylase subunit alpha, mitochondrial"/>
    <property type="match status" value="1"/>
</dbReference>
<evidence type="ECO:0000256" key="8">
    <source>
        <dbReference type="PROSITE-ProRule" id="PRU00409"/>
    </source>
</evidence>
<dbReference type="OrthoDB" id="9760256at2"/>
<dbReference type="InterPro" id="IPR016185">
    <property type="entry name" value="PreATP-grasp_dom_sf"/>
</dbReference>
<keyword evidence="3" id="KW-0436">Ligase</keyword>
<evidence type="ECO:0000256" key="6">
    <source>
        <dbReference type="ARBA" id="ARBA00023267"/>
    </source>
</evidence>
<dbReference type="Pfam" id="PF00289">
    <property type="entry name" value="Biotin_carb_N"/>
    <property type="match status" value="1"/>
</dbReference>
<keyword evidence="6" id="KW-0092">Biotin</keyword>
<evidence type="ECO:0000313" key="14">
    <source>
        <dbReference type="Proteomes" id="UP000078437"/>
    </source>
</evidence>
<feature type="compositionally biased region" description="Basic and acidic residues" evidence="9">
    <location>
        <begin position="684"/>
        <end position="694"/>
    </location>
</feature>
<evidence type="ECO:0000256" key="3">
    <source>
        <dbReference type="ARBA" id="ARBA00022598"/>
    </source>
</evidence>
<dbReference type="Gene3D" id="2.40.50.100">
    <property type="match status" value="1"/>
</dbReference>
<dbReference type="Pfam" id="PF00364">
    <property type="entry name" value="Biotin_lipoyl"/>
    <property type="match status" value="1"/>
</dbReference>
<dbReference type="Pfam" id="PF02786">
    <property type="entry name" value="CPSase_L_D2"/>
    <property type="match status" value="1"/>
</dbReference>
<feature type="region of interest" description="Disordered" evidence="9">
    <location>
        <begin position="654"/>
        <end position="694"/>
    </location>
</feature>
<feature type="domain" description="ATP-grasp" evidence="11">
    <location>
        <begin position="129"/>
        <end position="328"/>
    </location>
</feature>
<evidence type="ECO:0000259" key="10">
    <source>
        <dbReference type="PROSITE" id="PS50968"/>
    </source>
</evidence>
<evidence type="ECO:0000256" key="1">
    <source>
        <dbReference type="ARBA" id="ARBA00001953"/>
    </source>
</evidence>
<feature type="domain" description="Biotin carboxylation" evidence="12">
    <location>
        <begin position="10"/>
        <end position="457"/>
    </location>
</feature>
<feature type="compositionally biased region" description="Low complexity" evidence="9">
    <location>
        <begin position="670"/>
        <end position="681"/>
    </location>
</feature>
<dbReference type="PROSITE" id="PS50975">
    <property type="entry name" value="ATP_GRASP"/>
    <property type="match status" value="1"/>
</dbReference>
<dbReference type="SUPFAM" id="SSF51246">
    <property type="entry name" value="Rudiment single hybrid motif"/>
    <property type="match status" value="1"/>
</dbReference>
<dbReference type="Pfam" id="PF02785">
    <property type="entry name" value="Biotin_carb_C"/>
    <property type="match status" value="1"/>
</dbReference>
<reference evidence="13 14" key="1">
    <citation type="journal article" date="2016" name="Int. J. Syst. Evol. Microbiol.">
        <title>Agromyces aureus sp. nov., isolated from the rhizosphere of Salix caprea L. grown in a heavy-metal-contaminated soil.</title>
        <authorList>
            <person name="Corretto E."/>
            <person name="Antonielli L."/>
            <person name="Sessitsch A."/>
            <person name="Compant S."/>
            <person name="Gorfer M."/>
            <person name="Kuffner M."/>
            <person name="Brader G."/>
        </authorList>
    </citation>
    <scope>NUCLEOTIDE SEQUENCE [LARGE SCALE GENOMIC DNA]</scope>
    <source>
        <strain evidence="13 14">AR33</strain>
    </source>
</reference>
<dbReference type="PANTHER" id="PTHR18866:SF33">
    <property type="entry name" value="METHYLCROTONOYL-COA CARBOXYLASE SUBUNIT ALPHA, MITOCHONDRIAL-RELATED"/>
    <property type="match status" value="1"/>
</dbReference>
<comment type="pathway">
    <text evidence="7">Amino-acid degradation; L-leucine degradation.</text>
</comment>
<dbReference type="InterPro" id="IPR005482">
    <property type="entry name" value="Biotin_COase_C"/>
</dbReference>
<name>A0A191WGS2_9MICO</name>
<reference evidence="14" key="2">
    <citation type="submission" date="2016-01" db="EMBL/GenBank/DDBJ databases">
        <title>Complete genome sequence of Agromyces aureus AR33T and comparison with related organisms.</title>
        <authorList>
            <person name="Corretto E."/>
            <person name="Antonielli L."/>
            <person name="Sessitsch A."/>
            <person name="Brader G."/>
        </authorList>
    </citation>
    <scope>NUCLEOTIDE SEQUENCE [LARGE SCALE GENOMIC DNA]</scope>
    <source>
        <strain evidence="14">AR33</strain>
    </source>
</reference>
<evidence type="ECO:0000256" key="7">
    <source>
        <dbReference type="ARBA" id="ARBA00046317"/>
    </source>
</evidence>
<dbReference type="SUPFAM" id="SSF52440">
    <property type="entry name" value="PreATP-grasp domain"/>
    <property type="match status" value="1"/>
</dbReference>
<dbReference type="InterPro" id="IPR011054">
    <property type="entry name" value="Rudment_hybrid_motif"/>
</dbReference>
<evidence type="ECO:0000256" key="5">
    <source>
        <dbReference type="ARBA" id="ARBA00022840"/>
    </source>
</evidence>
<evidence type="ECO:0000313" key="13">
    <source>
        <dbReference type="EMBL" id="ANJ27456.1"/>
    </source>
</evidence>
<organism evidence="13 14">
    <name type="scientific">Agromyces aureus</name>
    <dbReference type="NCBI Taxonomy" id="453304"/>
    <lineage>
        <taxon>Bacteria</taxon>
        <taxon>Bacillati</taxon>
        <taxon>Actinomycetota</taxon>
        <taxon>Actinomycetes</taxon>
        <taxon>Micrococcales</taxon>
        <taxon>Microbacteriaceae</taxon>
        <taxon>Agromyces</taxon>
    </lineage>
</organism>
<evidence type="ECO:0000259" key="12">
    <source>
        <dbReference type="PROSITE" id="PS50979"/>
    </source>
</evidence>
<evidence type="ECO:0000256" key="2">
    <source>
        <dbReference type="ARBA" id="ARBA00013263"/>
    </source>
</evidence>
<dbReference type="Proteomes" id="UP000078437">
    <property type="component" value="Chromosome"/>
</dbReference>
<dbReference type="AlphaFoldDB" id="A0A191WGS2"/>
<dbReference type="GO" id="GO:0046872">
    <property type="term" value="F:metal ion binding"/>
    <property type="evidence" value="ECO:0007669"/>
    <property type="project" value="InterPro"/>
</dbReference>
<evidence type="ECO:0000259" key="11">
    <source>
        <dbReference type="PROSITE" id="PS50975"/>
    </source>
</evidence>
<dbReference type="InterPro" id="IPR011764">
    <property type="entry name" value="Biotin_carboxylation_dom"/>
</dbReference>
<dbReference type="PROSITE" id="PS00867">
    <property type="entry name" value="CPSASE_2"/>
    <property type="match status" value="1"/>
</dbReference>
<sequence length="694" mass="73115">MGTIDAGRRPFERVLVANRGEIAVRVIRTLRRLGIRSIAVFSDADADAPHVRLADEAVRIGPAPATQSYLDPAQLIAAALETGAQAVHPGYGFLSEHAGFAAACREAGIVFIGPGDEALAVMGDKIRAKRHVAASGVPVVPGVSDPELDDAALLAAGEQVGFPLLVKPSAGGGGKGMQIARDAVELAEAIPAARRVARTSFGDDTLLLERLIERPRHIEVQVLADADGTVIHLGERECSLQRRHQKVVEEAPSPLLDAATRERIGQAACDAARSVAYLGAGTVEFLVSDVAPDEFFFIEMNTRLQVEHPVTELVTGIDLVEQQLRIAAGQPLAIAQHDVHLTGHAIEARVYAESPDRGFLPSTGELLEWRPATGDGVRVDAGIRTGQHVTADYDPMLAKVIAYGADRAEALERLDAALAETVVLGVDTNLAFVRRLLADPDVRAGALDTNLIERMPPATAERPRPEQLAAAASALLAEAAGDRRTRTGTRDRDVEGPSAWTDAAGWRLGARRPPTVLLAPRDAPADVVAVTTAEPSRDASDEPNAAATVRIAANGEIWVHDARGTTAFVHVDRRAHAEARRALAERGGVALSPELRAPMPGTVTAVFVADGDAVEAGAPILAIEAMKMEHRITASADGTVRLAASVGDLVSRDQPVARIEPASETRDAAPEASAPGSAPPATQGDHEQEPTHAV</sequence>
<dbReference type="InterPro" id="IPR005481">
    <property type="entry name" value="BC-like_N"/>
</dbReference>
<dbReference type="PROSITE" id="PS50968">
    <property type="entry name" value="BIOTINYL_LIPOYL"/>
    <property type="match status" value="1"/>
</dbReference>
<evidence type="ECO:0000256" key="9">
    <source>
        <dbReference type="SAM" id="MobiDB-lite"/>
    </source>
</evidence>
<feature type="domain" description="Lipoyl-binding" evidence="10">
    <location>
        <begin position="586"/>
        <end position="660"/>
    </location>
</feature>
<keyword evidence="14" id="KW-1185">Reference proteome</keyword>
<dbReference type="CDD" id="cd06850">
    <property type="entry name" value="biotinyl_domain"/>
    <property type="match status" value="1"/>
</dbReference>
<comment type="cofactor">
    <cofactor evidence="1">
        <name>biotin</name>
        <dbReference type="ChEBI" id="CHEBI:57586"/>
    </cofactor>
</comment>
<dbReference type="Gene3D" id="3.30.470.20">
    <property type="entry name" value="ATP-grasp fold, B domain"/>
    <property type="match status" value="1"/>
</dbReference>
<protein>
    <recommendedName>
        <fullName evidence="2">biotin carboxylase</fullName>
        <ecNumber evidence="2">6.3.4.14</ecNumber>
    </recommendedName>
</protein>
<dbReference type="InterPro" id="IPR050856">
    <property type="entry name" value="Biotin_carboxylase_complex"/>
</dbReference>
<dbReference type="STRING" id="453304.ATC03_12800"/>
<dbReference type="InterPro" id="IPR000089">
    <property type="entry name" value="Biotin_lipoyl"/>
</dbReference>
<evidence type="ECO:0000256" key="4">
    <source>
        <dbReference type="ARBA" id="ARBA00022741"/>
    </source>
</evidence>
<dbReference type="GO" id="GO:0005524">
    <property type="term" value="F:ATP binding"/>
    <property type="evidence" value="ECO:0007669"/>
    <property type="project" value="UniProtKB-UniRule"/>
</dbReference>
<dbReference type="SUPFAM" id="SSF56059">
    <property type="entry name" value="Glutathione synthetase ATP-binding domain-like"/>
    <property type="match status" value="1"/>
</dbReference>
<dbReference type="GO" id="GO:0004075">
    <property type="term" value="F:biotin carboxylase activity"/>
    <property type="evidence" value="ECO:0007669"/>
    <property type="project" value="UniProtKB-EC"/>
</dbReference>
<dbReference type="EMBL" id="CP013979">
    <property type="protein sequence ID" value="ANJ27456.1"/>
    <property type="molecule type" value="Genomic_DNA"/>
</dbReference>
<keyword evidence="4 8" id="KW-0547">Nucleotide-binding</keyword>
<dbReference type="InterPro" id="IPR011761">
    <property type="entry name" value="ATP-grasp"/>
</dbReference>
<dbReference type="InterPro" id="IPR005479">
    <property type="entry name" value="CPAse_ATP-bd"/>
</dbReference>
<proteinExistence type="predicted"/>
<dbReference type="PROSITE" id="PS00866">
    <property type="entry name" value="CPSASE_1"/>
    <property type="match status" value="1"/>
</dbReference>
<accession>A0A191WGS2</accession>
<dbReference type="PANTHER" id="PTHR18866">
    <property type="entry name" value="CARBOXYLASE:PYRUVATE/ACETYL-COA/PROPIONYL-COA CARBOXYLASE"/>
    <property type="match status" value="1"/>
</dbReference>
<dbReference type="EC" id="6.3.4.14" evidence="2"/>
<dbReference type="SUPFAM" id="SSF51230">
    <property type="entry name" value="Single hybrid motif"/>
    <property type="match status" value="1"/>
</dbReference>
<dbReference type="SMART" id="SM00878">
    <property type="entry name" value="Biotin_carb_C"/>
    <property type="match status" value="1"/>
</dbReference>
<dbReference type="RefSeq" id="WP_067877711.1">
    <property type="nucleotide sequence ID" value="NZ_CP013979.1"/>
</dbReference>
<dbReference type="InterPro" id="IPR011053">
    <property type="entry name" value="Single_hybrid_motif"/>
</dbReference>